<dbReference type="PANTHER" id="PTHR30222">
    <property type="entry name" value="SPERMIDINE/PUTRESCINE-BINDING PERIPLASMIC PROTEIN"/>
    <property type="match status" value="1"/>
</dbReference>
<dbReference type="Gene3D" id="3.40.190.10">
    <property type="entry name" value="Periplasmic binding protein-like II"/>
    <property type="match status" value="2"/>
</dbReference>
<dbReference type="GO" id="GO:0015846">
    <property type="term" value="P:polyamine transport"/>
    <property type="evidence" value="ECO:0007669"/>
    <property type="project" value="InterPro"/>
</dbReference>
<reference evidence="5 6" key="1">
    <citation type="submission" date="2019-08" db="EMBL/GenBank/DDBJ databases">
        <title>Whole-genome Sequencing of e-waste polymer degrading bacterium Pseudomonas sp. strain PE08.</title>
        <authorList>
            <person name="Kirdat K."/>
            <person name="Debbarma P."/>
            <person name="Narawade N."/>
            <person name="Suyal D."/>
            <person name="Thorat V."/>
            <person name="Shouche Y."/>
            <person name="Goel R."/>
            <person name="Yadav A."/>
        </authorList>
    </citation>
    <scope>NUCLEOTIDE SEQUENCE [LARGE SCALE GENOMIC DNA]</scope>
    <source>
        <strain evidence="5 6">PE08</strain>
    </source>
</reference>
<keyword evidence="3" id="KW-0732">Signal</keyword>
<evidence type="ECO:0000256" key="1">
    <source>
        <dbReference type="ARBA" id="ARBA00004418"/>
    </source>
</evidence>
<dbReference type="PRINTS" id="PR00909">
    <property type="entry name" value="SPERMDNBNDNG"/>
</dbReference>
<dbReference type="PANTHER" id="PTHR30222:SF17">
    <property type="entry name" value="SPERMIDINE_PUTRESCINE-BINDING PERIPLASMIC PROTEIN"/>
    <property type="match status" value="1"/>
</dbReference>
<evidence type="ECO:0000256" key="2">
    <source>
        <dbReference type="ARBA" id="ARBA00022448"/>
    </source>
</evidence>
<accession>A0A5J6QYM5</accession>
<keyword evidence="6" id="KW-1185">Reference proteome</keyword>
<evidence type="ECO:0000256" key="4">
    <source>
        <dbReference type="ARBA" id="ARBA00022764"/>
    </source>
</evidence>
<dbReference type="Pfam" id="PF13416">
    <property type="entry name" value="SBP_bac_8"/>
    <property type="match status" value="1"/>
</dbReference>
<proteinExistence type="predicted"/>
<dbReference type="AlphaFoldDB" id="A0A5J6QYM5"/>
<name>A0A5J6QYM5_9GAMM</name>
<dbReference type="EMBL" id="CP043311">
    <property type="protein sequence ID" value="QEY65839.1"/>
    <property type="molecule type" value="Genomic_DNA"/>
</dbReference>
<comment type="subcellular location">
    <subcellularLocation>
        <location evidence="1">Periplasm</location>
    </subcellularLocation>
</comment>
<evidence type="ECO:0000313" key="6">
    <source>
        <dbReference type="Proteomes" id="UP000327179"/>
    </source>
</evidence>
<dbReference type="GO" id="GO:0019808">
    <property type="term" value="F:polyamine binding"/>
    <property type="evidence" value="ECO:0007669"/>
    <property type="project" value="InterPro"/>
</dbReference>
<keyword evidence="4" id="KW-0574">Periplasm</keyword>
<dbReference type="InterPro" id="IPR001188">
    <property type="entry name" value="Sperm_putr-bd"/>
</dbReference>
<protein>
    <submittedName>
        <fullName evidence="5">Extracellular solute-binding protein</fullName>
    </submittedName>
</protein>
<sequence>MLGAAAAAAGATLGRWIPNAEAAVGGRLDIMAWEGYTLQGEATDWIKQNGINVNASIMSNQDDVTAKLMGGGVRLDLAEYSNGYNELYKQLNQLRPIDTSRIPNYNKADIYTNFYDGEMWYWDGQRFAIPWTWGVDTIVYDPKSTTEPVESFKDLLRPEFKGKLTFLDNPLTVWPLVARITGFGDKFPNVTADELQEIFELMQPYREQCRTFAGSNGDVVSLFVAKEISACFCTWTAATLETAKQGVDTKYVFPKEGGAVWADAWFIPASAENIDTALEFINQALDPQVQAKMSKAVSSAVVNRRAVPLMEPSVRALFDYDNVDSFLKQSPLKGQPPRTSEQYATYDDWLQAWSSFRAGF</sequence>
<dbReference type="KEGG" id="plal:FXN65_20240"/>
<dbReference type="InterPro" id="IPR006059">
    <property type="entry name" value="SBP"/>
</dbReference>
<gene>
    <name evidence="5" type="ORF">FXN65_20240</name>
</gene>
<evidence type="ECO:0000256" key="3">
    <source>
        <dbReference type="ARBA" id="ARBA00022729"/>
    </source>
</evidence>
<dbReference type="GO" id="GO:0042597">
    <property type="term" value="C:periplasmic space"/>
    <property type="evidence" value="ECO:0007669"/>
    <property type="project" value="UniProtKB-SubCell"/>
</dbReference>
<keyword evidence="2" id="KW-0813">Transport</keyword>
<evidence type="ECO:0000313" key="5">
    <source>
        <dbReference type="EMBL" id="QEY65839.1"/>
    </source>
</evidence>
<dbReference type="SUPFAM" id="SSF53850">
    <property type="entry name" value="Periplasmic binding protein-like II"/>
    <property type="match status" value="1"/>
</dbReference>
<organism evidence="5 6">
    <name type="scientific">Metapseudomonas lalkuanensis</name>
    <dbReference type="NCBI Taxonomy" id="2604832"/>
    <lineage>
        <taxon>Bacteria</taxon>
        <taxon>Pseudomonadati</taxon>
        <taxon>Pseudomonadota</taxon>
        <taxon>Gammaproteobacteria</taxon>
        <taxon>Pseudomonadales</taxon>
        <taxon>Pseudomonadaceae</taxon>
        <taxon>Metapseudomonas</taxon>
    </lineage>
</organism>
<dbReference type="Proteomes" id="UP000327179">
    <property type="component" value="Chromosome"/>
</dbReference>